<feature type="repeat" description="ANK" evidence="12">
    <location>
        <begin position="346"/>
        <end position="378"/>
    </location>
</feature>
<dbReference type="EMBL" id="MU827797">
    <property type="protein sequence ID" value="KAJ7328203.1"/>
    <property type="molecule type" value="Genomic_DNA"/>
</dbReference>
<keyword evidence="6 14" id="KW-1133">Transmembrane helix</keyword>
<dbReference type="InterPro" id="IPR052076">
    <property type="entry name" value="TRP_cation_channel"/>
</dbReference>
<dbReference type="Gene3D" id="1.25.40.20">
    <property type="entry name" value="Ankyrin repeat-containing domain"/>
    <property type="match status" value="3"/>
</dbReference>
<feature type="repeat" description="ANK" evidence="12">
    <location>
        <begin position="204"/>
        <end position="237"/>
    </location>
</feature>
<evidence type="ECO:0000256" key="2">
    <source>
        <dbReference type="ARBA" id="ARBA00022448"/>
    </source>
</evidence>
<evidence type="ECO:0000259" key="15">
    <source>
        <dbReference type="PROSITE" id="PS50240"/>
    </source>
</evidence>
<comment type="subcellular location">
    <subcellularLocation>
        <location evidence="1">Membrane</location>
        <topology evidence="1">Multi-pass membrane protein</topology>
    </subcellularLocation>
</comment>
<feature type="compositionally biased region" description="Low complexity" evidence="13">
    <location>
        <begin position="21"/>
        <end position="32"/>
    </location>
</feature>
<dbReference type="PROSITE" id="PS50297">
    <property type="entry name" value="ANK_REP_REGION"/>
    <property type="match status" value="10"/>
</dbReference>
<evidence type="ECO:0000256" key="12">
    <source>
        <dbReference type="PROSITE-ProRule" id="PRU00023"/>
    </source>
</evidence>
<feature type="transmembrane region" description="Helical" evidence="14">
    <location>
        <begin position="825"/>
        <end position="841"/>
    </location>
</feature>
<keyword evidence="17" id="KW-1185">Reference proteome</keyword>
<feature type="repeat" description="ANK" evidence="12">
    <location>
        <begin position="138"/>
        <end position="170"/>
    </location>
</feature>
<sequence length="1312" mass="146080">MIRKKITGFPRNGIVTKAGRSRSNSAARMAASPGNMYQKQALKKRPTSYLQPSSGSVPKSDKYKEKDIPLNQTQPPPSPRASPTIDRSNISLRKFSQISLNSETSDTVDANSNGTLKPSATKKNAIRIKHHQKAGKGNKLQKLHHAALSGNEDEVQKLLGKGVDVNTPDSFGKTPLHNAILGKHVSIVELLLKSGADVKCLDERGDTPLHAAVRVDSEAIVVLLLNDSKTDANAKGFGSYTPLHIAAQMDSVDICKRLVEHEGDITQTADDKMTPFGVAVSKGGQSVAEYFAGVVQDKELNMEGLLCNVDDEGSTLLHLAVDSGILPIVGLCLKLGSNVRQTKESDSSTALHLACAQGSLEIVQLLTSEDRDICKAEIPDEQGMVPLHRAALNNNFTVANYLLDQGAKVDPRDIQGRTPLFLAASVGGTETVQLLMDRGADISLKDVELRSPLHVAIGNSATMEALMKSPAAKALVIDKDGTGYTPVHYAARAGYLQHIILFMNKNKASEQVTSDSLDTPLHIVARITRGKTPLHFACHEGHGQVAELLLVEGATIERDHHDRTPLHMAALRGSERCVEYILQAHPESLNALDKHQNTALNLAATAGHASLVSYLLSVKEQDILFNSQNQNVLDLAIFNDKEEVAMAIIEHSRQVEGGDRCCCWRWSISDTNISGEMPEVAERVLDQCVEQDGDPSSKDFKITYNLRLIQGKQSSVTSSLVHSLDALKTMAELRRENCLTHPVCYVLMNIKWKKFGWITFIVNLSLYLAFLLPFTILAVYLKINIGELCNYQFQNMTKHRLGYYEHKPWDWHDDDQITCNDSNKTVVILHYVVIVFALLHLTKEILQIIRQRFKYVTSITNYIEWVIYVSALVFVFPVCACKAHYKPEAAAFSLFFAWLNLVLYFRRLSYYGKYVIMLLTMFQTLFQVLLLFFLFVVAFGTTFFLLMYNKGNFETFEYALLKTFAMTLGELNYESDFIPDVKLHYPLAANAVFVFFCLAMPIILMNMLIGLAVGDIDKIQQKSVMARYVMQVELLLEIEESLPQWILRRVQVDNHEEFPNRTSKLQTKIYEKIIGFGKAETHGEDDSIPPVMAQIIDKMLEQDSKIDEIHSMMKEQSQILKAISHREGVEDTGNRKSIIDVIPTHWSIIVGQDSLMVNGWLKRSLEISNIYLHPEYKTNAPTYEVPSDYDVAMVLLKQSLPLSNSSFPICLLPNDASFLPGTECYVTGWGRLASNGPHPTILLEAQVPLVSRELCNIPEIYDGIIHERSLCAGPAEGGVGRVNSTVEDRWRAKIVGSGILLGCFLGRWMRGA</sequence>
<feature type="compositionally biased region" description="Polar residues" evidence="13">
    <location>
        <begin position="103"/>
        <end position="122"/>
    </location>
</feature>
<keyword evidence="8" id="KW-0406">Ion transport</keyword>
<dbReference type="Pfam" id="PF00089">
    <property type="entry name" value="Trypsin"/>
    <property type="match status" value="1"/>
</dbReference>
<evidence type="ECO:0000256" key="6">
    <source>
        <dbReference type="ARBA" id="ARBA00022989"/>
    </source>
</evidence>
<reference evidence="16" key="1">
    <citation type="submission" date="2023-01" db="EMBL/GenBank/DDBJ databases">
        <title>Genome assembly of the deep-sea coral Lophelia pertusa.</title>
        <authorList>
            <person name="Herrera S."/>
            <person name="Cordes E."/>
        </authorList>
    </citation>
    <scope>NUCLEOTIDE SEQUENCE</scope>
    <source>
        <strain evidence="16">USNM1676648</strain>
        <tissue evidence="16">Polyp</tissue>
    </source>
</reference>
<evidence type="ECO:0000256" key="8">
    <source>
        <dbReference type="ARBA" id="ARBA00023065"/>
    </source>
</evidence>
<dbReference type="PANTHER" id="PTHR47143">
    <property type="entry name" value="TRANSIENT RECEPTOR POTENTIAL CATION CHANNEL PROTEIN PAINLESS"/>
    <property type="match status" value="1"/>
</dbReference>
<feature type="repeat" description="ANK" evidence="12">
    <location>
        <begin position="415"/>
        <end position="447"/>
    </location>
</feature>
<feature type="region of interest" description="Disordered" evidence="13">
    <location>
        <begin position="103"/>
        <end position="125"/>
    </location>
</feature>
<evidence type="ECO:0000256" key="10">
    <source>
        <dbReference type="ARBA" id="ARBA00023180"/>
    </source>
</evidence>
<dbReference type="SUPFAM" id="SSF48403">
    <property type="entry name" value="Ankyrin repeat"/>
    <property type="match status" value="2"/>
</dbReference>
<feature type="transmembrane region" description="Helical" evidence="14">
    <location>
        <begin position="755"/>
        <end position="781"/>
    </location>
</feature>
<organism evidence="16 17">
    <name type="scientific">Desmophyllum pertusum</name>
    <dbReference type="NCBI Taxonomy" id="174260"/>
    <lineage>
        <taxon>Eukaryota</taxon>
        <taxon>Metazoa</taxon>
        <taxon>Cnidaria</taxon>
        <taxon>Anthozoa</taxon>
        <taxon>Hexacorallia</taxon>
        <taxon>Scleractinia</taxon>
        <taxon>Caryophylliina</taxon>
        <taxon>Caryophylliidae</taxon>
        <taxon>Desmophyllum</taxon>
    </lineage>
</organism>
<dbReference type="PROSITE" id="PS50088">
    <property type="entry name" value="ANK_REPEAT"/>
    <property type="match status" value="11"/>
</dbReference>
<protein>
    <submittedName>
        <fullName evidence="16">Transient receptor putative cation channel sub A member 1</fullName>
    </submittedName>
</protein>
<feature type="repeat" description="ANK" evidence="12">
    <location>
        <begin position="382"/>
        <end position="414"/>
    </location>
</feature>
<keyword evidence="16" id="KW-0675">Receptor</keyword>
<feature type="transmembrane region" description="Helical" evidence="14">
    <location>
        <begin position="925"/>
        <end position="948"/>
    </location>
</feature>
<dbReference type="InterPro" id="IPR005821">
    <property type="entry name" value="Ion_trans_dom"/>
</dbReference>
<feature type="repeat" description="ANK" evidence="12">
    <location>
        <begin position="238"/>
        <end position="270"/>
    </location>
</feature>
<name>A0A9W9YA44_9CNID</name>
<feature type="compositionally biased region" description="Polar residues" evidence="13">
    <location>
        <begin position="48"/>
        <end position="57"/>
    </location>
</feature>
<dbReference type="InterPro" id="IPR009003">
    <property type="entry name" value="Peptidase_S1_PA"/>
</dbReference>
<feature type="region of interest" description="Disordered" evidence="13">
    <location>
        <begin position="1"/>
        <end position="90"/>
    </location>
</feature>
<dbReference type="GO" id="GO:0005216">
    <property type="term" value="F:monoatomic ion channel activity"/>
    <property type="evidence" value="ECO:0007669"/>
    <property type="project" value="InterPro"/>
</dbReference>
<keyword evidence="9 14" id="KW-0472">Membrane</keyword>
<feature type="transmembrane region" description="Helical" evidence="14">
    <location>
        <begin position="862"/>
        <end position="883"/>
    </location>
</feature>
<evidence type="ECO:0000256" key="11">
    <source>
        <dbReference type="ARBA" id="ARBA00023303"/>
    </source>
</evidence>
<dbReference type="Pfam" id="PF00023">
    <property type="entry name" value="Ank"/>
    <property type="match status" value="2"/>
</dbReference>
<dbReference type="InterPro" id="IPR002110">
    <property type="entry name" value="Ankyrin_rpt"/>
</dbReference>
<evidence type="ECO:0000256" key="14">
    <source>
        <dbReference type="SAM" id="Phobius"/>
    </source>
</evidence>
<dbReference type="SMART" id="SM00248">
    <property type="entry name" value="ANK"/>
    <property type="match status" value="15"/>
</dbReference>
<accession>A0A9W9YA44</accession>
<keyword evidence="10" id="KW-0325">Glycoprotein</keyword>
<dbReference type="PROSITE" id="PS50240">
    <property type="entry name" value="TRYPSIN_DOM"/>
    <property type="match status" value="1"/>
</dbReference>
<feature type="repeat" description="ANK" evidence="12">
    <location>
        <begin position="529"/>
        <end position="561"/>
    </location>
</feature>
<keyword evidence="2" id="KW-0813">Transport</keyword>
<evidence type="ECO:0000313" key="17">
    <source>
        <dbReference type="Proteomes" id="UP001163046"/>
    </source>
</evidence>
<evidence type="ECO:0000256" key="1">
    <source>
        <dbReference type="ARBA" id="ARBA00004141"/>
    </source>
</evidence>
<keyword evidence="7 12" id="KW-0040">ANK repeat</keyword>
<dbReference type="SUPFAM" id="SSF50494">
    <property type="entry name" value="Trypsin-like serine proteases"/>
    <property type="match status" value="1"/>
</dbReference>
<keyword evidence="5" id="KW-0677">Repeat</keyword>
<evidence type="ECO:0000256" key="3">
    <source>
        <dbReference type="ARBA" id="ARBA00022606"/>
    </source>
</evidence>
<feature type="domain" description="Peptidase S1" evidence="15">
    <location>
        <begin position="1119"/>
        <end position="1312"/>
    </location>
</feature>
<dbReference type="Pfam" id="PF00520">
    <property type="entry name" value="Ion_trans"/>
    <property type="match status" value="1"/>
</dbReference>
<dbReference type="GO" id="GO:0004252">
    <property type="term" value="F:serine-type endopeptidase activity"/>
    <property type="evidence" value="ECO:0007669"/>
    <property type="project" value="InterPro"/>
</dbReference>
<dbReference type="Pfam" id="PF12796">
    <property type="entry name" value="Ank_2"/>
    <property type="match status" value="3"/>
</dbReference>
<keyword evidence="3" id="KW-0716">Sensory transduction</keyword>
<feature type="transmembrane region" description="Helical" evidence="14">
    <location>
        <begin position="987"/>
        <end position="1013"/>
    </location>
</feature>
<keyword evidence="11" id="KW-0407">Ion channel</keyword>
<proteinExistence type="predicted"/>
<feature type="compositionally biased region" description="Basic and acidic residues" evidence="13">
    <location>
        <begin position="59"/>
        <end position="68"/>
    </location>
</feature>
<evidence type="ECO:0000256" key="7">
    <source>
        <dbReference type="ARBA" id="ARBA00023043"/>
    </source>
</evidence>
<feature type="repeat" description="ANK" evidence="12">
    <location>
        <begin position="171"/>
        <end position="203"/>
    </location>
</feature>
<feature type="repeat" description="ANK" evidence="12">
    <location>
        <begin position="312"/>
        <end position="344"/>
    </location>
</feature>
<dbReference type="InterPro" id="IPR001254">
    <property type="entry name" value="Trypsin_dom"/>
</dbReference>
<dbReference type="InterPro" id="IPR036770">
    <property type="entry name" value="Ankyrin_rpt-contain_sf"/>
</dbReference>
<dbReference type="InterPro" id="IPR043504">
    <property type="entry name" value="Peptidase_S1_PA_chymotrypsin"/>
</dbReference>
<gene>
    <name evidence="16" type="primary">TRPA1_19</name>
    <name evidence="16" type="ORF">OS493_025082</name>
</gene>
<evidence type="ECO:0000256" key="4">
    <source>
        <dbReference type="ARBA" id="ARBA00022692"/>
    </source>
</evidence>
<evidence type="ECO:0000256" key="9">
    <source>
        <dbReference type="ARBA" id="ARBA00023136"/>
    </source>
</evidence>
<comment type="caution">
    <text evidence="16">The sequence shown here is derived from an EMBL/GenBank/DDBJ whole genome shotgun (WGS) entry which is preliminary data.</text>
</comment>
<evidence type="ECO:0000256" key="5">
    <source>
        <dbReference type="ARBA" id="ARBA00022737"/>
    </source>
</evidence>
<dbReference type="Gene3D" id="2.40.10.10">
    <property type="entry name" value="Trypsin-like serine proteases"/>
    <property type="match status" value="2"/>
</dbReference>
<feature type="repeat" description="ANK" evidence="12">
    <location>
        <begin position="482"/>
        <end position="515"/>
    </location>
</feature>
<dbReference type="OrthoDB" id="1661883at2759"/>
<dbReference type="GO" id="GO:1902495">
    <property type="term" value="C:transmembrane transporter complex"/>
    <property type="evidence" value="ECO:0007669"/>
    <property type="project" value="TreeGrafter"/>
</dbReference>
<evidence type="ECO:0000313" key="16">
    <source>
        <dbReference type="EMBL" id="KAJ7328203.1"/>
    </source>
</evidence>
<dbReference type="PRINTS" id="PR01415">
    <property type="entry name" value="ANKYRIN"/>
</dbReference>
<feature type="repeat" description="ANK" evidence="12">
    <location>
        <begin position="561"/>
        <end position="583"/>
    </location>
</feature>
<evidence type="ECO:0000256" key="13">
    <source>
        <dbReference type="SAM" id="MobiDB-lite"/>
    </source>
</evidence>
<dbReference type="Proteomes" id="UP001163046">
    <property type="component" value="Unassembled WGS sequence"/>
</dbReference>
<feature type="transmembrane region" description="Helical" evidence="14">
    <location>
        <begin position="889"/>
        <end position="905"/>
    </location>
</feature>
<dbReference type="GO" id="GO:0006508">
    <property type="term" value="P:proteolysis"/>
    <property type="evidence" value="ECO:0007669"/>
    <property type="project" value="InterPro"/>
</dbReference>
<dbReference type="Gene3D" id="1.10.287.70">
    <property type="match status" value="1"/>
</dbReference>
<dbReference type="PANTHER" id="PTHR47143:SF1">
    <property type="entry name" value="ION_TRANS DOMAIN-CONTAINING PROTEIN"/>
    <property type="match status" value="1"/>
</dbReference>
<keyword evidence="4 14" id="KW-0812">Transmembrane</keyword>
<dbReference type="SMART" id="SM00020">
    <property type="entry name" value="Tryp_SPc"/>
    <property type="match status" value="1"/>
</dbReference>